<sequence>MDGPLWRRGRRHLSSISLRPRIPHSHTHSTRANKFKFNGTEENARKVRIPMQIGSAGRERDERDDHLNGTRDYYHDNCLAEPRTEQG</sequence>
<evidence type="ECO:0000313" key="3">
    <source>
        <dbReference type="Proteomes" id="UP001497472"/>
    </source>
</evidence>
<name>A0AAV1IYK8_9NEOP</name>
<dbReference type="Proteomes" id="UP001497472">
    <property type="component" value="Unassembled WGS sequence"/>
</dbReference>
<evidence type="ECO:0000256" key="1">
    <source>
        <dbReference type="SAM" id="MobiDB-lite"/>
    </source>
</evidence>
<keyword evidence="3" id="KW-1185">Reference proteome</keyword>
<evidence type="ECO:0000313" key="2">
    <source>
        <dbReference type="EMBL" id="CAK1540832.1"/>
    </source>
</evidence>
<dbReference type="EMBL" id="CAVLEF010000001">
    <property type="protein sequence ID" value="CAK1540832.1"/>
    <property type="molecule type" value="Genomic_DNA"/>
</dbReference>
<proteinExistence type="predicted"/>
<comment type="caution">
    <text evidence="2">The sequence shown here is derived from an EMBL/GenBank/DDBJ whole genome shotgun (WGS) entry which is preliminary data.</text>
</comment>
<organism evidence="2 3">
    <name type="scientific">Leptosia nina</name>
    <dbReference type="NCBI Taxonomy" id="320188"/>
    <lineage>
        <taxon>Eukaryota</taxon>
        <taxon>Metazoa</taxon>
        <taxon>Ecdysozoa</taxon>
        <taxon>Arthropoda</taxon>
        <taxon>Hexapoda</taxon>
        <taxon>Insecta</taxon>
        <taxon>Pterygota</taxon>
        <taxon>Neoptera</taxon>
        <taxon>Endopterygota</taxon>
        <taxon>Lepidoptera</taxon>
        <taxon>Glossata</taxon>
        <taxon>Ditrysia</taxon>
        <taxon>Papilionoidea</taxon>
        <taxon>Pieridae</taxon>
        <taxon>Pierinae</taxon>
        <taxon>Leptosia</taxon>
    </lineage>
</organism>
<accession>A0AAV1IYK8</accession>
<feature type="compositionally biased region" description="Basic and acidic residues" evidence="1">
    <location>
        <begin position="57"/>
        <end position="74"/>
    </location>
</feature>
<feature type="region of interest" description="Disordered" evidence="1">
    <location>
        <begin position="54"/>
        <end position="74"/>
    </location>
</feature>
<gene>
    <name evidence="2" type="ORF">LNINA_LOCUS853</name>
</gene>
<protein>
    <submittedName>
        <fullName evidence="2">Uncharacterized protein</fullName>
    </submittedName>
</protein>
<reference evidence="2 3" key="1">
    <citation type="submission" date="2023-11" db="EMBL/GenBank/DDBJ databases">
        <authorList>
            <person name="Okamura Y."/>
        </authorList>
    </citation>
    <scope>NUCLEOTIDE SEQUENCE [LARGE SCALE GENOMIC DNA]</scope>
</reference>
<dbReference type="AlphaFoldDB" id="A0AAV1IYK8"/>